<comment type="similarity">
    <text evidence="5">Belongs to the SPATA31 family.</text>
</comment>
<dbReference type="PANTHER" id="PTHR21859">
    <property type="entry name" value="ACROSOME-SPECIFIC PROTEIN"/>
    <property type="match status" value="1"/>
</dbReference>
<proteinExistence type="inferred from homology"/>
<reference evidence="11" key="1">
    <citation type="submission" date="2025-08" db="UniProtKB">
        <authorList>
            <consortium name="RefSeq"/>
        </authorList>
    </citation>
    <scope>IDENTIFICATION</scope>
    <source>
        <tissue evidence="11">Blood</tissue>
    </source>
</reference>
<dbReference type="Proteomes" id="UP000248482">
    <property type="component" value="Unplaced"/>
</dbReference>
<dbReference type="KEGG" id="elk:111139985"/>
<evidence type="ECO:0000256" key="2">
    <source>
        <dbReference type="ARBA" id="ARBA00022692"/>
    </source>
</evidence>
<dbReference type="GeneID" id="111139985"/>
<dbReference type="GO" id="GO:0016020">
    <property type="term" value="C:membrane"/>
    <property type="evidence" value="ECO:0007669"/>
    <property type="project" value="UniProtKB-SubCell"/>
</dbReference>
<evidence type="ECO:0000256" key="5">
    <source>
        <dbReference type="ARBA" id="ARBA00035009"/>
    </source>
</evidence>
<evidence type="ECO:0000256" key="7">
    <source>
        <dbReference type="SAM" id="MobiDB-lite"/>
    </source>
</evidence>
<evidence type="ECO:0000256" key="6">
    <source>
        <dbReference type="SAM" id="Coils"/>
    </source>
</evidence>
<keyword evidence="6" id="KW-0175">Coiled coil</keyword>
<keyword evidence="2 8" id="KW-0812">Transmembrane</keyword>
<protein>
    <submittedName>
        <fullName evidence="11">Spermatogenesis-associated protein 31C2-like</fullName>
    </submittedName>
</protein>
<feature type="compositionally biased region" description="Low complexity" evidence="7">
    <location>
        <begin position="141"/>
        <end position="152"/>
    </location>
</feature>
<evidence type="ECO:0000259" key="9">
    <source>
        <dbReference type="Pfam" id="PF15371"/>
    </source>
</evidence>
<evidence type="ECO:0000313" key="10">
    <source>
        <dbReference type="Proteomes" id="UP000248482"/>
    </source>
</evidence>
<name>A0A2Y9IIJ4_ENHLU</name>
<evidence type="ECO:0000256" key="1">
    <source>
        <dbReference type="ARBA" id="ARBA00004167"/>
    </source>
</evidence>
<dbReference type="Pfam" id="PF15371">
    <property type="entry name" value="DUF4599"/>
    <property type="match status" value="1"/>
</dbReference>
<evidence type="ECO:0000256" key="4">
    <source>
        <dbReference type="ARBA" id="ARBA00023136"/>
    </source>
</evidence>
<feature type="compositionally biased region" description="Polar residues" evidence="7">
    <location>
        <begin position="181"/>
        <end position="201"/>
    </location>
</feature>
<gene>
    <name evidence="11" type="primary">LOC111139985</name>
</gene>
<organism evidence="10 11">
    <name type="scientific">Enhydra lutris kenyoni</name>
    <name type="common">northern sea otter</name>
    <dbReference type="NCBI Taxonomy" id="391180"/>
    <lineage>
        <taxon>Eukaryota</taxon>
        <taxon>Metazoa</taxon>
        <taxon>Chordata</taxon>
        <taxon>Craniata</taxon>
        <taxon>Vertebrata</taxon>
        <taxon>Euteleostomi</taxon>
        <taxon>Mammalia</taxon>
        <taxon>Eutheria</taxon>
        <taxon>Laurasiatheria</taxon>
        <taxon>Carnivora</taxon>
        <taxon>Caniformia</taxon>
        <taxon>Musteloidea</taxon>
        <taxon>Mustelidae</taxon>
        <taxon>Lutrinae</taxon>
        <taxon>Enhydra</taxon>
    </lineage>
</organism>
<feature type="coiled-coil region" evidence="6">
    <location>
        <begin position="1"/>
        <end position="28"/>
    </location>
</feature>
<feature type="domain" description="SPATA31-like" evidence="9">
    <location>
        <begin position="87"/>
        <end position="173"/>
    </location>
</feature>
<feature type="transmembrane region" description="Helical" evidence="8">
    <location>
        <begin position="48"/>
        <end position="71"/>
    </location>
</feature>
<evidence type="ECO:0000313" key="11">
    <source>
        <dbReference type="RefSeq" id="XP_022348086.1"/>
    </source>
</evidence>
<dbReference type="AlphaFoldDB" id="A0A2Y9IIJ4"/>
<keyword evidence="10" id="KW-1185">Reference proteome</keyword>
<dbReference type="PANTHER" id="PTHR21859:SF55">
    <property type="entry name" value="SPERMATOGENESIS-ASSOCIATED PROTEIN 31A1-RELATED"/>
    <property type="match status" value="1"/>
</dbReference>
<keyword evidence="3 8" id="KW-1133">Transmembrane helix</keyword>
<keyword evidence="4 8" id="KW-0472">Membrane</keyword>
<dbReference type="OrthoDB" id="9713424at2759"/>
<evidence type="ECO:0000256" key="8">
    <source>
        <dbReference type="SAM" id="Phobius"/>
    </source>
</evidence>
<dbReference type="InterPro" id="IPR027970">
    <property type="entry name" value="SPATA31-like"/>
</dbReference>
<dbReference type="RefSeq" id="XP_022348086.1">
    <property type="nucleotide sequence ID" value="XM_022492378.1"/>
</dbReference>
<evidence type="ECO:0000256" key="3">
    <source>
        <dbReference type="ARBA" id="ARBA00022989"/>
    </source>
</evidence>
<feature type="region of interest" description="Disordered" evidence="7">
    <location>
        <begin position="141"/>
        <end position="201"/>
    </location>
</feature>
<accession>A0A2Y9IIJ4</accession>
<dbReference type="STRING" id="391180.A0A2Y9IIJ4"/>
<comment type="subcellular location">
    <subcellularLocation>
        <location evidence="1">Membrane</location>
        <topology evidence="1">Single-pass membrane protein</topology>
    </subcellularLocation>
</comment>
<feature type="compositionally biased region" description="Low complexity" evidence="7">
    <location>
        <begin position="161"/>
        <end position="173"/>
    </location>
</feature>
<sequence length="201" mass="22558">MEEMEGTMEEMEGTMEEMEGMSARKEMENYLFPQEFLTDGWLSSSPTIWAVNTILASVWGLGLFFLILSYFQKHRKSRKYQAEPWRRSNRRKKNQTLKVFRDCLQDLEEVQDLFSLLQSRLARLSDQGGFHQFFRQAAPGPVRRGAPAGARQPCREPVEDAAPAVAPSPAHAPLTGPPQPLASTLPSGPMTSSISSGRTLL</sequence>